<reference evidence="3 4" key="1">
    <citation type="submission" date="2023-01" db="EMBL/GenBank/DDBJ databases">
        <title>Novel species of the genus Vogesella isolated from rivers.</title>
        <authorList>
            <person name="Lu H."/>
        </authorList>
    </citation>
    <scope>NUCLEOTIDE SEQUENCE [LARGE SCALE GENOMIC DNA]</scope>
    <source>
        <strain evidence="3 4">DC21W</strain>
    </source>
</reference>
<organism evidence="3 4">
    <name type="scientific">Vogesella aquatica</name>
    <dbReference type="NCBI Taxonomy" id="2984206"/>
    <lineage>
        <taxon>Bacteria</taxon>
        <taxon>Pseudomonadati</taxon>
        <taxon>Pseudomonadota</taxon>
        <taxon>Betaproteobacteria</taxon>
        <taxon>Neisseriales</taxon>
        <taxon>Chromobacteriaceae</taxon>
        <taxon>Vogesella</taxon>
    </lineage>
</organism>
<keyword evidence="1" id="KW-0472">Membrane</keyword>
<dbReference type="PANTHER" id="PTHR38104">
    <property type="match status" value="1"/>
</dbReference>
<evidence type="ECO:0000256" key="1">
    <source>
        <dbReference type="SAM" id="Phobius"/>
    </source>
</evidence>
<keyword evidence="1" id="KW-1133">Transmembrane helix</keyword>
<feature type="domain" description="Anti sigma-E protein RseA N-terminal" evidence="2">
    <location>
        <begin position="2"/>
        <end position="80"/>
    </location>
</feature>
<dbReference type="RefSeq" id="WP_272752505.1">
    <property type="nucleotide sequence ID" value="NZ_JAQQLF010000017.1"/>
</dbReference>
<evidence type="ECO:0000259" key="2">
    <source>
        <dbReference type="Pfam" id="PF03872"/>
    </source>
</evidence>
<dbReference type="Pfam" id="PF03872">
    <property type="entry name" value="RseA_N"/>
    <property type="match status" value="1"/>
</dbReference>
<dbReference type="Proteomes" id="UP001219956">
    <property type="component" value="Unassembled WGS sequence"/>
</dbReference>
<dbReference type="EMBL" id="JAQQLF010000017">
    <property type="protein sequence ID" value="MDC7718242.1"/>
    <property type="molecule type" value="Genomic_DNA"/>
</dbReference>
<evidence type="ECO:0000313" key="3">
    <source>
        <dbReference type="EMBL" id="MDC7718242.1"/>
    </source>
</evidence>
<feature type="transmembrane region" description="Helical" evidence="1">
    <location>
        <begin position="83"/>
        <end position="103"/>
    </location>
</feature>
<dbReference type="SUPFAM" id="SSF89069">
    <property type="entry name" value="N-terminal, cytoplasmic domain of anti-sigmaE factor RseA"/>
    <property type="match status" value="1"/>
</dbReference>
<gene>
    <name evidence="3" type="ORF">PQU95_13580</name>
</gene>
<dbReference type="PANTHER" id="PTHR38104:SF1">
    <property type="entry name" value="ANTI-SIGMA-E FACTOR RSEA"/>
    <property type="match status" value="1"/>
</dbReference>
<dbReference type="CDD" id="cd16328">
    <property type="entry name" value="RseA_N"/>
    <property type="match status" value="1"/>
</dbReference>
<evidence type="ECO:0000313" key="4">
    <source>
        <dbReference type="Proteomes" id="UP001219956"/>
    </source>
</evidence>
<keyword evidence="1" id="KW-0812">Transmembrane</keyword>
<dbReference type="InterPro" id="IPR036147">
    <property type="entry name" value="Anti-sigma_E_RseA_N_sf"/>
</dbReference>
<comment type="caution">
    <text evidence="3">The sequence shown here is derived from an EMBL/GenBank/DDBJ whole genome shotgun (WGS) entry which is preliminary data.</text>
</comment>
<dbReference type="InterPro" id="IPR005572">
    <property type="entry name" value="Anti-sigma_E_RseA_N"/>
</dbReference>
<dbReference type="Gene3D" id="1.10.10.880">
    <property type="entry name" value="Anti sigma-E protein RseA, N-terminal domain"/>
    <property type="match status" value="1"/>
</dbReference>
<dbReference type="InterPro" id="IPR052383">
    <property type="entry name" value="Anti-sigma-E_RseA-like"/>
</dbReference>
<name>A0ABT5J089_9NEIS</name>
<sequence length="162" mass="17205">MKETLSSLMDGELSDKDAAQAMQMLGNDDQLKAAWQEYHLIGDALRGNALLQVDVREQVSVALQAEPTVLAPRSMARKPARPVARFALAASVAMAGVVGWYSWQGQQASDPALMAQAVPTPSAQVQVVNAANQSYLDAHQDISLSDGLARASLVQPAAKGLH</sequence>
<keyword evidence="4" id="KW-1185">Reference proteome</keyword>
<accession>A0ABT5J089</accession>
<proteinExistence type="predicted"/>
<protein>
    <submittedName>
        <fullName evidence="3">Sigma-E factor negative regulatory protein</fullName>
    </submittedName>
</protein>